<accession>A0ABT7E2U1</accession>
<comment type="caution">
    <text evidence="1">The sequence shown here is derived from an EMBL/GenBank/DDBJ whole genome shotgun (WGS) entry which is preliminary data.</text>
</comment>
<dbReference type="RefSeq" id="WP_284102952.1">
    <property type="nucleotide sequence ID" value="NZ_JARRAF010000044.1"/>
</dbReference>
<protein>
    <submittedName>
        <fullName evidence="1">Uncharacterized protein</fullName>
    </submittedName>
</protein>
<keyword evidence="2" id="KW-1185">Reference proteome</keyword>
<organism evidence="1 2">
    <name type="scientific">Parachitinimonas caeni</name>
    <dbReference type="NCBI Taxonomy" id="3031301"/>
    <lineage>
        <taxon>Bacteria</taxon>
        <taxon>Pseudomonadati</taxon>
        <taxon>Pseudomonadota</taxon>
        <taxon>Betaproteobacteria</taxon>
        <taxon>Neisseriales</taxon>
        <taxon>Chitinibacteraceae</taxon>
        <taxon>Parachitinimonas</taxon>
    </lineage>
</organism>
<proteinExistence type="predicted"/>
<dbReference type="Proteomes" id="UP001172778">
    <property type="component" value="Unassembled WGS sequence"/>
</dbReference>
<evidence type="ECO:0000313" key="1">
    <source>
        <dbReference type="EMBL" id="MDK2126633.1"/>
    </source>
</evidence>
<evidence type="ECO:0000313" key="2">
    <source>
        <dbReference type="Proteomes" id="UP001172778"/>
    </source>
</evidence>
<gene>
    <name evidence="1" type="ORF">PZA18_21545</name>
</gene>
<dbReference type="EMBL" id="JARRAF010000044">
    <property type="protein sequence ID" value="MDK2126633.1"/>
    <property type="molecule type" value="Genomic_DNA"/>
</dbReference>
<sequence>MKPYKTNYTTEQPVSAATLKRSPLNEQRTLAQLGYAGARPDATLLGWQSIDATCLLRQLDDAGFEASPYGYLGIPRLGINANLLGQTGRGGELAKVALVVGGPGSVAPDGRGPSEMPWLAHAENWIEVPPRHLELANALVAALQQTFPQTEIFAVGFRRTGFGAEVLDLSANTANETVLGQTSVQRLSRWFKALIPSAPAAEPIVISPGSTYLNAAYAQATAFCPN</sequence>
<reference evidence="1" key="1">
    <citation type="submission" date="2023-03" db="EMBL/GenBank/DDBJ databases">
        <title>Chitinimonas shenzhenensis gen. nov., sp. nov., a novel member of family Burkholderiaceae isolated from activated sludge collected in Shen Zhen, China.</title>
        <authorList>
            <person name="Wang X."/>
        </authorList>
    </citation>
    <scope>NUCLEOTIDE SEQUENCE</scope>
    <source>
        <strain evidence="1">DQS-5</strain>
    </source>
</reference>
<name>A0ABT7E2U1_9NEIS</name>